<dbReference type="OrthoDB" id="2142729at2759"/>
<reference evidence="2" key="1">
    <citation type="submission" date="2021-04" db="EMBL/GenBank/DDBJ databases">
        <authorList>
            <consortium name="Molecular Ecology Group"/>
        </authorList>
    </citation>
    <scope>NUCLEOTIDE SEQUENCE</scope>
</reference>
<feature type="coiled-coil region" evidence="1">
    <location>
        <begin position="89"/>
        <end position="194"/>
    </location>
</feature>
<dbReference type="Proteomes" id="UP000678393">
    <property type="component" value="Unassembled WGS sequence"/>
</dbReference>
<organism evidence="2 3">
    <name type="scientific">Candidula unifasciata</name>
    <dbReference type="NCBI Taxonomy" id="100452"/>
    <lineage>
        <taxon>Eukaryota</taxon>
        <taxon>Metazoa</taxon>
        <taxon>Spiralia</taxon>
        <taxon>Lophotrochozoa</taxon>
        <taxon>Mollusca</taxon>
        <taxon>Gastropoda</taxon>
        <taxon>Heterobranchia</taxon>
        <taxon>Euthyneura</taxon>
        <taxon>Panpulmonata</taxon>
        <taxon>Eupulmonata</taxon>
        <taxon>Stylommatophora</taxon>
        <taxon>Helicina</taxon>
        <taxon>Helicoidea</taxon>
        <taxon>Geomitridae</taxon>
        <taxon>Candidula</taxon>
    </lineage>
</organism>
<protein>
    <submittedName>
        <fullName evidence="2">Uncharacterized protein</fullName>
    </submittedName>
</protein>
<gene>
    <name evidence="2" type="ORF">CUNI_LOCUS20521</name>
</gene>
<sequence length="261" mass="29998">MLKGKSPVNTYNLLALENSQEGLTEERICLAFQAYDELVPKLGVFTPIFQKLRIDLFEAVYSDYLTGTSEKRADGDTEYIQRLPYFSLVQQLFRQKHDYNEELKEQLDSVKERLLEEHRLLEEAQETVTAKESLISSLSTTAVELESVIGDKDKQINELKNEFEKAREMFKSSQVQWESNIAELQESLLEARNENNFLSGFKKGYDAVYNAFLDKSDVFECEPEKNEQPIICAQNSTILSNAEEGQKLEEQILAVINITID</sequence>
<feature type="non-terminal residue" evidence="2">
    <location>
        <position position="261"/>
    </location>
</feature>
<dbReference type="Gene3D" id="1.10.287.1490">
    <property type="match status" value="1"/>
</dbReference>
<name>A0A8S3ZZG8_9EUPU</name>
<evidence type="ECO:0000256" key="1">
    <source>
        <dbReference type="SAM" id="Coils"/>
    </source>
</evidence>
<accession>A0A8S3ZZG8</accession>
<dbReference type="EMBL" id="CAJHNH020007778">
    <property type="protein sequence ID" value="CAG5134963.1"/>
    <property type="molecule type" value="Genomic_DNA"/>
</dbReference>
<keyword evidence="3" id="KW-1185">Reference proteome</keyword>
<dbReference type="AlphaFoldDB" id="A0A8S3ZZG8"/>
<keyword evidence="1" id="KW-0175">Coiled coil</keyword>
<proteinExistence type="predicted"/>
<evidence type="ECO:0000313" key="2">
    <source>
        <dbReference type="EMBL" id="CAG5134963.1"/>
    </source>
</evidence>
<comment type="caution">
    <text evidence="2">The sequence shown here is derived from an EMBL/GenBank/DDBJ whole genome shotgun (WGS) entry which is preliminary data.</text>
</comment>
<evidence type="ECO:0000313" key="3">
    <source>
        <dbReference type="Proteomes" id="UP000678393"/>
    </source>
</evidence>